<evidence type="ECO:0008006" key="4">
    <source>
        <dbReference type="Google" id="ProtNLM"/>
    </source>
</evidence>
<dbReference type="RefSeq" id="WP_378620137.1">
    <property type="nucleotide sequence ID" value="NZ_JBHUCM010000007.1"/>
</dbReference>
<protein>
    <recommendedName>
        <fullName evidence="4">Phage holin family protein</fullName>
    </recommendedName>
</protein>
<feature type="transmembrane region" description="Helical" evidence="1">
    <location>
        <begin position="84"/>
        <end position="104"/>
    </location>
</feature>
<feature type="transmembrane region" description="Helical" evidence="1">
    <location>
        <begin position="111"/>
        <end position="133"/>
    </location>
</feature>
<comment type="caution">
    <text evidence="2">The sequence shown here is derived from an EMBL/GenBank/DDBJ whole genome shotgun (WGS) entry which is preliminary data.</text>
</comment>
<accession>A0ABW4G648</accession>
<evidence type="ECO:0000256" key="1">
    <source>
        <dbReference type="SAM" id="Phobius"/>
    </source>
</evidence>
<keyword evidence="1" id="KW-0472">Membrane</keyword>
<keyword evidence="1" id="KW-0812">Transmembrane</keyword>
<organism evidence="2 3">
    <name type="scientific">Nonomuraea guangzhouensis</name>
    <dbReference type="NCBI Taxonomy" id="1291555"/>
    <lineage>
        <taxon>Bacteria</taxon>
        <taxon>Bacillati</taxon>
        <taxon>Actinomycetota</taxon>
        <taxon>Actinomycetes</taxon>
        <taxon>Streptosporangiales</taxon>
        <taxon>Streptosporangiaceae</taxon>
        <taxon>Nonomuraea</taxon>
    </lineage>
</organism>
<evidence type="ECO:0000313" key="3">
    <source>
        <dbReference type="Proteomes" id="UP001597097"/>
    </source>
</evidence>
<gene>
    <name evidence="2" type="ORF">ACFSJ0_07500</name>
</gene>
<feature type="transmembrane region" description="Helical" evidence="1">
    <location>
        <begin position="139"/>
        <end position="164"/>
    </location>
</feature>
<feature type="transmembrane region" description="Helical" evidence="1">
    <location>
        <begin position="54"/>
        <end position="72"/>
    </location>
</feature>
<keyword evidence="3" id="KW-1185">Reference proteome</keyword>
<reference evidence="3" key="1">
    <citation type="journal article" date="2019" name="Int. J. Syst. Evol. Microbiol.">
        <title>The Global Catalogue of Microorganisms (GCM) 10K type strain sequencing project: providing services to taxonomists for standard genome sequencing and annotation.</title>
        <authorList>
            <consortium name="The Broad Institute Genomics Platform"/>
            <consortium name="The Broad Institute Genome Sequencing Center for Infectious Disease"/>
            <person name="Wu L."/>
            <person name="Ma J."/>
        </authorList>
    </citation>
    <scope>NUCLEOTIDE SEQUENCE [LARGE SCALE GENOMIC DNA]</scope>
    <source>
        <strain evidence="3">CGMCC 1.15399</strain>
    </source>
</reference>
<sequence length="171" mass="18054">MRGGSGRTAQMSLLDVQTGREMTLEGRCAAGPRVRTFDRMTSNQQPPESLLHSLNWLLIVGLAGIALIRPLFSIVGLSDALGKPATPIVLTVAISLAWILIVGLTKVRRPVLTLVLAGLLYGVVAIATSGLALRGPLVVIFGSVSILITNLIWGAACGLLAVLLQRLRGVR</sequence>
<name>A0ABW4G648_9ACTN</name>
<dbReference type="EMBL" id="JBHUCM010000007">
    <property type="protein sequence ID" value="MFD1536872.1"/>
    <property type="molecule type" value="Genomic_DNA"/>
</dbReference>
<keyword evidence="1" id="KW-1133">Transmembrane helix</keyword>
<evidence type="ECO:0000313" key="2">
    <source>
        <dbReference type="EMBL" id="MFD1536872.1"/>
    </source>
</evidence>
<proteinExistence type="predicted"/>
<dbReference type="Proteomes" id="UP001597097">
    <property type="component" value="Unassembled WGS sequence"/>
</dbReference>